<dbReference type="PANTHER" id="PTHR43586">
    <property type="entry name" value="CYSTEINE DESULFURASE"/>
    <property type="match status" value="1"/>
</dbReference>
<organism evidence="2 3">
    <name type="scientific">Corynebacterium ammoniagenes DSM 20306</name>
    <dbReference type="NCBI Taxonomy" id="649754"/>
    <lineage>
        <taxon>Bacteria</taxon>
        <taxon>Bacillati</taxon>
        <taxon>Actinomycetota</taxon>
        <taxon>Actinomycetes</taxon>
        <taxon>Mycobacteriales</taxon>
        <taxon>Corynebacteriaceae</taxon>
        <taxon>Corynebacterium</taxon>
    </lineage>
</organism>
<dbReference type="InterPro" id="IPR015424">
    <property type="entry name" value="PyrdxlP-dep_Trfase"/>
</dbReference>
<dbReference type="InterPro" id="IPR015422">
    <property type="entry name" value="PyrdxlP-dep_Trfase_small"/>
</dbReference>
<dbReference type="PANTHER" id="PTHR43586:SF21">
    <property type="entry name" value="PYRIDOXAL PHOSPHATE (PLP)-DEPENDENT ASPARTATE AMINOTRANSFERASE SUPERFAMILY"/>
    <property type="match status" value="1"/>
</dbReference>
<keyword evidence="2" id="KW-0032">Aminotransferase</keyword>
<dbReference type="InterPro" id="IPR015421">
    <property type="entry name" value="PyrdxlP-dep_Trfase_major"/>
</dbReference>
<evidence type="ECO:0000313" key="3">
    <source>
        <dbReference type="Proteomes" id="UP000006015"/>
    </source>
</evidence>
<sequence length="414" mass="43845">MSVKSQQEGELDVDVASVRGLYAGLSDGWTYLNAHDTPQIAEQVSAGVARAFRMSPAVAAIDAPSGSHSAPVVAGHLERADFITTARLAIADLTGAHQSAVVLGPSLPVLYSTLASNLGPLLRRNSAVVLQRLDSASLGDIDATIHWAQPDLGTGELPGFQFNELVDGTTRFVSFTAAHTTLGAVAPVEKITDIVRNTSRAWSLVDVSALATYRSIDIDELGADIVGIDLAQLGGPEISALVFRDTSMFKRLNIQREDLESRVSAGLAGGVGPLVDHLARLGDPDDELRGSRRTRLRNSMAKVSAHMRQLSDELYSLMGTLPAVHILGVTGEAAVGARTDNRIPRLSFAVKNVPAETVHQRLFGNGLVTTLTPRSELLTEMGVDDIGGAVTVSLSPFNTAQDIEHLVRVVASLA</sequence>
<keyword evidence="2" id="KW-0808">Transferase</keyword>
<keyword evidence="3" id="KW-1185">Reference proteome</keyword>
<dbReference type="EMBL" id="ADNS01000032">
    <property type="protein sequence ID" value="EFG80105.1"/>
    <property type="molecule type" value="Genomic_DNA"/>
</dbReference>
<evidence type="ECO:0000313" key="2">
    <source>
        <dbReference type="EMBL" id="EFG80105.1"/>
    </source>
</evidence>
<dbReference type="GO" id="GO:0008483">
    <property type="term" value="F:transaminase activity"/>
    <property type="evidence" value="ECO:0007669"/>
    <property type="project" value="UniProtKB-KW"/>
</dbReference>
<dbReference type="Gene3D" id="3.40.640.10">
    <property type="entry name" value="Type I PLP-dependent aspartate aminotransferase-like (Major domain)"/>
    <property type="match status" value="1"/>
</dbReference>
<protein>
    <submittedName>
        <fullName evidence="2">Aminotransferase, class V</fullName>
    </submittedName>
</protein>
<feature type="domain" description="Aminotransferase class V" evidence="1">
    <location>
        <begin position="143"/>
        <end position="243"/>
    </location>
</feature>
<evidence type="ECO:0000259" key="1">
    <source>
        <dbReference type="Pfam" id="PF00266"/>
    </source>
</evidence>
<dbReference type="InterPro" id="IPR000192">
    <property type="entry name" value="Aminotrans_V_dom"/>
</dbReference>
<comment type="caution">
    <text evidence="2">The sequence shown here is derived from an EMBL/GenBank/DDBJ whole genome shotgun (WGS) entry which is preliminary data.</text>
</comment>
<gene>
    <name evidence="2" type="ORF">HMPREF0281_02661</name>
</gene>
<reference evidence="2 3" key="1">
    <citation type="submission" date="2010-04" db="EMBL/GenBank/DDBJ databases">
        <authorList>
            <person name="Weinstock G."/>
            <person name="Sodergren E."/>
            <person name="Clifton S."/>
            <person name="Fulton L."/>
            <person name="Fulton B."/>
            <person name="Courtney L."/>
            <person name="Fronick C."/>
            <person name="Harrison M."/>
            <person name="Strong C."/>
            <person name="Farmer C."/>
            <person name="Delahaunty K."/>
            <person name="Markovic C."/>
            <person name="Hall O."/>
            <person name="Minx P."/>
            <person name="Tomlinson C."/>
            <person name="Mitreva M."/>
            <person name="Hou S."/>
            <person name="Wollam A."/>
            <person name="Pepin K.H."/>
            <person name="Johnson M."/>
            <person name="Bhonagiri V."/>
            <person name="Zhang X."/>
            <person name="Suruliraj S."/>
            <person name="Warren W."/>
            <person name="Chinwalla A."/>
            <person name="Mardis E.R."/>
            <person name="Wilson R.K."/>
        </authorList>
    </citation>
    <scope>NUCLEOTIDE SEQUENCE [LARGE SCALE GENOMIC DNA]</scope>
    <source>
        <strain evidence="2 3">DSM 20306</strain>
    </source>
</reference>
<dbReference type="SUPFAM" id="SSF53383">
    <property type="entry name" value="PLP-dependent transferases"/>
    <property type="match status" value="1"/>
</dbReference>
<name>A0ABN0ABF6_CORAM</name>
<proteinExistence type="predicted"/>
<accession>A0ABN0ABF6</accession>
<dbReference type="Proteomes" id="UP000006015">
    <property type="component" value="Unassembled WGS sequence"/>
</dbReference>
<dbReference type="Gene3D" id="3.90.1150.10">
    <property type="entry name" value="Aspartate Aminotransferase, domain 1"/>
    <property type="match status" value="1"/>
</dbReference>
<dbReference type="Pfam" id="PF00266">
    <property type="entry name" value="Aminotran_5"/>
    <property type="match status" value="1"/>
</dbReference>